<reference evidence="1 2" key="1">
    <citation type="submission" date="2023-11" db="EMBL/GenBank/DDBJ databases">
        <title>Draft genome sequence of a psychrophilic Clostridium strain from permafrost water brine.</title>
        <authorList>
            <person name="Shcherbakova V.A."/>
            <person name="Trubitsyn V.E."/>
            <person name="Zakharyuk A.G."/>
        </authorList>
    </citation>
    <scope>NUCLEOTIDE SEQUENCE [LARGE SCALE GENOMIC DNA]</scope>
    <source>
        <strain evidence="1 2">14F</strain>
    </source>
</reference>
<organism evidence="1 2">
    <name type="scientific">Clostridium frigoriphilum</name>
    <dbReference type="NCBI Taxonomy" id="443253"/>
    <lineage>
        <taxon>Bacteria</taxon>
        <taxon>Bacillati</taxon>
        <taxon>Bacillota</taxon>
        <taxon>Clostridia</taxon>
        <taxon>Eubacteriales</taxon>
        <taxon>Clostridiaceae</taxon>
        <taxon>Clostridium</taxon>
    </lineage>
</organism>
<protein>
    <submittedName>
        <fullName evidence="1">Uncharacterized protein</fullName>
    </submittedName>
</protein>
<sequence length="112" mass="13212">MLEPIYKLVKIQHFDKGTYSDYVALSTNPKSVLSEGKFAAYRKTYNPSQLFKYNSDSINGIMNHMKAEKEKDNLYKIYYLKDINSENEKNMQTIGWLLKKMVNGYYIMIFNV</sequence>
<proteinExistence type="predicted"/>
<dbReference type="RefSeq" id="WP_216246287.1">
    <property type="nucleotide sequence ID" value="NZ_JAZHFS010000005.1"/>
</dbReference>
<keyword evidence="2" id="KW-1185">Reference proteome</keyword>
<dbReference type="Proteomes" id="UP001498469">
    <property type="component" value="Unassembled WGS sequence"/>
</dbReference>
<dbReference type="EMBL" id="JAZHFS010000005">
    <property type="protein sequence ID" value="MEF2111982.1"/>
    <property type="molecule type" value="Genomic_DNA"/>
</dbReference>
<evidence type="ECO:0000313" key="2">
    <source>
        <dbReference type="Proteomes" id="UP001498469"/>
    </source>
</evidence>
<name>A0ABU7UMZ0_9CLOT</name>
<evidence type="ECO:0000313" key="1">
    <source>
        <dbReference type="EMBL" id="MEF2111982.1"/>
    </source>
</evidence>
<gene>
    <name evidence="1" type="ORF">SJI18_06620</name>
</gene>
<accession>A0ABU7UMZ0</accession>
<comment type="caution">
    <text evidence="1">The sequence shown here is derived from an EMBL/GenBank/DDBJ whole genome shotgun (WGS) entry which is preliminary data.</text>
</comment>